<gene>
    <name evidence="1" type="ORF">K503DRAFT_869844</name>
</gene>
<evidence type="ECO:0000313" key="1">
    <source>
        <dbReference type="EMBL" id="OAX32987.1"/>
    </source>
</evidence>
<dbReference type="EMBL" id="KV448865">
    <property type="protein sequence ID" value="OAX32987.1"/>
    <property type="molecule type" value="Genomic_DNA"/>
</dbReference>
<sequence length="53" mass="6338">MNPLPDEQDYYFFTRESYSTKQLISMAFDESEGIIRAMPGKKTVWTLHYEDKE</sequence>
<evidence type="ECO:0000313" key="2">
    <source>
        <dbReference type="Proteomes" id="UP000092154"/>
    </source>
</evidence>
<dbReference type="AlphaFoldDB" id="A0A1B7MK71"/>
<feature type="non-terminal residue" evidence="1">
    <location>
        <position position="53"/>
    </location>
</feature>
<reference evidence="1 2" key="1">
    <citation type="submission" date="2016-06" db="EMBL/GenBank/DDBJ databases">
        <title>Comparative genomics of the ectomycorrhizal sister species Rhizopogon vinicolor and Rhizopogon vesiculosus (Basidiomycota: Boletales) reveals a divergence of the mating type B locus.</title>
        <authorList>
            <consortium name="DOE Joint Genome Institute"/>
            <person name="Mujic A.B."/>
            <person name="Kuo A."/>
            <person name="Tritt A."/>
            <person name="Lipzen A."/>
            <person name="Chen C."/>
            <person name="Johnson J."/>
            <person name="Sharma A."/>
            <person name="Barry K."/>
            <person name="Grigoriev I.V."/>
            <person name="Spatafora J.W."/>
        </authorList>
    </citation>
    <scope>NUCLEOTIDE SEQUENCE [LARGE SCALE GENOMIC DNA]</scope>
    <source>
        <strain evidence="1 2">AM-OR11-026</strain>
    </source>
</reference>
<keyword evidence="2" id="KW-1185">Reference proteome</keyword>
<accession>A0A1B7MK71</accession>
<name>A0A1B7MK71_9AGAM</name>
<organism evidence="1 2">
    <name type="scientific">Rhizopogon vinicolor AM-OR11-026</name>
    <dbReference type="NCBI Taxonomy" id="1314800"/>
    <lineage>
        <taxon>Eukaryota</taxon>
        <taxon>Fungi</taxon>
        <taxon>Dikarya</taxon>
        <taxon>Basidiomycota</taxon>
        <taxon>Agaricomycotina</taxon>
        <taxon>Agaricomycetes</taxon>
        <taxon>Agaricomycetidae</taxon>
        <taxon>Boletales</taxon>
        <taxon>Suillineae</taxon>
        <taxon>Rhizopogonaceae</taxon>
        <taxon>Rhizopogon</taxon>
    </lineage>
</organism>
<dbReference type="InParanoid" id="A0A1B7MK71"/>
<dbReference type="OrthoDB" id="10332219at2759"/>
<protein>
    <submittedName>
        <fullName evidence="1">Uncharacterized protein</fullName>
    </submittedName>
</protein>
<proteinExistence type="predicted"/>
<dbReference type="Proteomes" id="UP000092154">
    <property type="component" value="Unassembled WGS sequence"/>
</dbReference>